<evidence type="ECO:0000313" key="3">
    <source>
        <dbReference type="EMBL" id="MCQ4164084.1"/>
    </source>
</evidence>
<accession>A0ABT1QP73</accession>
<comment type="caution">
    <text evidence="3">The sequence shown here is derived from an EMBL/GenBank/DDBJ whole genome shotgun (WGS) entry which is preliminary data.</text>
</comment>
<dbReference type="InterPro" id="IPR001387">
    <property type="entry name" value="Cro/C1-type_HTH"/>
</dbReference>
<proteinExistence type="predicted"/>
<dbReference type="CDD" id="cd00093">
    <property type="entry name" value="HTH_XRE"/>
    <property type="match status" value="1"/>
</dbReference>
<dbReference type="SMART" id="SM00530">
    <property type="entry name" value="HTH_XRE"/>
    <property type="match status" value="1"/>
</dbReference>
<dbReference type="EMBL" id="JANFQO010000004">
    <property type="protein sequence ID" value="MCQ4164084.1"/>
    <property type="molecule type" value="Genomic_DNA"/>
</dbReference>
<dbReference type="InterPro" id="IPR010982">
    <property type="entry name" value="Lambda_DNA-bd_dom_sf"/>
</dbReference>
<gene>
    <name evidence="3" type="ORF">NM961_05105</name>
</gene>
<dbReference type="PROSITE" id="PS50943">
    <property type="entry name" value="HTH_CROC1"/>
    <property type="match status" value="1"/>
</dbReference>
<evidence type="ECO:0000256" key="1">
    <source>
        <dbReference type="SAM" id="MobiDB-lite"/>
    </source>
</evidence>
<dbReference type="Proteomes" id="UP001165498">
    <property type="component" value="Unassembled WGS sequence"/>
</dbReference>
<protein>
    <submittedName>
        <fullName evidence="3">Helix-turn-helix transcriptional regulator</fullName>
    </submittedName>
</protein>
<reference evidence="3" key="1">
    <citation type="submission" date="2022-07" db="EMBL/GenBank/DDBJ databases">
        <title>Tahibacter sp., a new gammaproteobacterium isolated from the silt sample collected at pig farm.</title>
        <authorList>
            <person name="Chen H."/>
        </authorList>
    </citation>
    <scope>NUCLEOTIDE SEQUENCE</scope>
    <source>
        <strain evidence="3">P2K</strain>
    </source>
</reference>
<sequence length="153" mass="17136">MDFYDRLREERARLGLTQQQVADVVNVHVKTVRRWESQVAIPLDALVPLLGIGYDVQYVASGIRSKNVAEVREKGVDYEVMPGTTREEVELLRVYRALGATQREQARAMLNVLALKTSAAREIRQPPPRGARKTKSPSRASAAAKPRTRKGRG</sequence>
<keyword evidence="4" id="KW-1185">Reference proteome</keyword>
<dbReference type="RefSeq" id="WP_255912226.1">
    <property type="nucleotide sequence ID" value="NZ_JANFQO010000004.1"/>
</dbReference>
<feature type="region of interest" description="Disordered" evidence="1">
    <location>
        <begin position="120"/>
        <end position="153"/>
    </location>
</feature>
<name>A0ABT1QP73_9GAMM</name>
<feature type="domain" description="HTH cro/C1-type" evidence="2">
    <location>
        <begin position="7"/>
        <end position="42"/>
    </location>
</feature>
<organism evidence="3 4">
    <name type="scientific">Tahibacter harae</name>
    <dbReference type="NCBI Taxonomy" id="2963937"/>
    <lineage>
        <taxon>Bacteria</taxon>
        <taxon>Pseudomonadati</taxon>
        <taxon>Pseudomonadota</taxon>
        <taxon>Gammaproteobacteria</taxon>
        <taxon>Lysobacterales</taxon>
        <taxon>Rhodanobacteraceae</taxon>
        <taxon>Tahibacter</taxon>
    </lineage>
</organism>
<dbReference type="Pfam" id="PF01381">
    <property type="entry name" value="HTH_3"/>
    <property type="match status" value="1"/>
</dbReference>
<evidence type="ECO:0000313" key="4">
    <source>
        <dbReference type="Proteomes" id="UP001165498"/>
    </source>
</evidence>
<dbReference type="SUPFAM" id="SSF47413">
    <property type="entry name" value="lambda repressor-like DNA-binding domains"/>
    <property type="match status" value="1"/>
</dbReference>
<evidence type="ECO:0000259" key="2">
    <source>
        <dbReference type="PROSITE" id="PS50943"/>
    </source>
</evidence>
<dbReference type="Gene3D" id="1.10.260.40">
    <property type="entry name" value="lambda repressor-like DNA-binding domains"/>
    <property type="match status" value="1"/>
</dbReference>